<dbReference type="InterPro" id="IPR041431">
    <property type="entry name" value="Mvd1_C"/>
</dbReference>
<dbReference type="SUPFAM" id="SSF55060">
    <property type="entry name" value="GHMP Kinase, C-terminal domain"/>
    <property type="match status" value="1"/>
</dbReference>
<reference evidence="20" key="1">
    <citation type="submission" date="2021-10" db="EMBL/GenBank/DDBJ databases">
        <title>Tropical sea cucumber genome reveals ecological adaptation and Cuvierian tubules defense mechanism.</title>
        <authorList>
            <person name="Chen T."/>
        </authorList>
    </citation>
    <scope>NUCLEOTIDE SEQUENCE</scope>
    <source>
        <strain evidence="20">Nanhai2018</strain>
        <tissue evidence="20">Muscle</tissue>
    </source>
</reference>
<dbReference type="PANTHER" id="PTHR10977">
    <property type="entry name" value="DIPHOSPHOMEVALONATE DECARBOXYLASE"/>
    <property type="match status" value="1"/>
</dbReference>
<dbReference type="InterPro" id="IPR036554">
    <property type="entry name" value="GHMP_kinase_C_sf"/>
</dbReference>
<comment type="pathway">
    <text evidence="16">Steroid biosynthesis; cholesterol biosynthesis.</text>
</comment>
<comment type="similarity">
    <text evidence="2 15 16">Belongs to the diphosphomevalonate decarboxylase family.</text>
</comment>
<dbReference type="FunFam" id="3.30.230.10:FF:000080">
    <property type="entry name" value="Diphosphomevalonate decarboxylase"/>
    <property type="match status" value="1"/>
</dbReference>
<dbReference type="InterPro" id="IPR029765">
    <property type="entry name" value="Mev_diP_decarb"/>
</dbReference>
<evidence type="ECO:0000256" key="12">
    <source>
        <dbReference type="ARBA" id="ARBA00023221"/>
    </source>
</evidence>
<evidence type="ECO:0000256" key="9">
    <source>
        <dbReference type="ARBA" id="ARBA00023011"/>
    </source>
</evidence>
<evidence type="ECO:0000256" key="6">
    <source>
        <dbReference type="ARBA" id="ARBA00022741"/>
    </source>
</evidence>
<feature type="domain" description="Diphosphomevalonate decarboxylase-like N-terminal" evidence="19">
    <location>
        <begin position="16"/>
        <end position="174"/>
    </location>
</feature>
<evidence type="ECO:0000256" key="7">
    <source>
        <dbReference type="ARBA" id="ARBA00022840"/>
    </source>
</evidence>
<evidence type="ECO:0000256" key="4">
    <source>
        <dbReference type="ARBA" id="ARBA00019335"/>
    </source>
</evidence>
<evidence type="ECO:0000259" key="18">
    <source>
        <dbReference type="Pfam" id="PF18376"/>
    </source>
</evidence>
<dbReference type="GO" id="GO:0005829">
    <property type="term" value="C:cytosol"/>
    <property type="evidence" value="ECO:0007669"/>
    <property type="project" value="InterPro"/>
</dbReference>
<dbReference type="EC" id="4.1.1.33" evidence="3 15"/>
<evidence type="ECO:0000256" key="15">
    <source>
        <dbReference type="PIRNR" id="PIRNR015950"/>
    </source>
</evidence>
<dbReference type="SUPFAM" id="SSF54211">
    <property type="entry name" value="Ribosomal protein S5 domain 2-like"/>
    <property type="match status" value="1"/>
</dbReference>
<keyword evidence="6 15" id="KW-0547">Nucleotide-binding</keyword>
<dbReference type="GO" id="GO:0005524">
    <property type="term" value="F:ATP binding"/>
    <property type="evidence" value="ECO:0007669"/>
    <property type="project" value="UniProtKB-UniRule"/>
</dbReference>
<dbReference type="AlphaFoldDB" id="A0A9Q1HD69"/>
<comment type="caution">
    <text evidence="20">The sequence shown here is derived from an EMBL/GenBank/DDBJ whole genome shotgun (WGS) entry which is preliminary data.</text>
</comment>
<evidence type="ECO:0000256" key="8">
    <source>
        <dbReference type="ARBA" id="ARBA00022955"/>
    </source>
</evidence>
<keyword evidence="10 15" id="KW-0443">Lipid metabolism</keyword>
<accession>A0A9Q1HD69</accession>
<feature type="domain" description="Mvd1 C-terminal" evidence="18">
    <location>
        <begin position="193"/>
        <end position="296"/>
    </location>
</feature>
<sequence>MSVKRAKRKESVTCRAPVNIAVVKYWGKRDEELILPINSSISATLHIDHMCATTTVAASRDFTKDRIWLNGKEESFDNPRLQSVLKAIRERAADNEGNSHLTDCHLHICSKNNFPTAAGLASSAAGYACLVSALSKLFNIQGNVTDIARIGSGSACRSLDGGFVQWIMGEKDSGVDSIGEQIVDEDYWPEMRVLILVVSGKKKPVGSSQGMLRSVQTSPFLKYRAEVVVPEYMQRMLAAIKNKDFLAFAEITMKESNQLHAVCQDTYPPISYMNDTSWSIVRLVHAYNNFKGAVKMTGFGLIVPIEVSVIFGDWVEVAYTFDAGPNAALYLQEENVTEVLSFMSHFFPPGDDQDVKSFFKGLPCNTCQVSEDLLNAVSPMETKPGAVKYIIHTKPGPGAQEVSDEGASLLDENGLPKELAS</sequence>
<keyword evidence="7 15" id="KW-0067">ATP-binding</keyword>
<dbReference type="Pfam" id="PF22700">
    <property type="entry name" value="MVD-like_N"/>
    <property type="match status" value="1"/>
</dbReference>
<evidence type="ECO:0000313" key="21">
    <source>
        <dbReference type="Proteomes" id="UP001152320"/>
    </source>
</evidence>
<dbReference type="GO" id="GO:0004163">
    <property type="term" value="F:diphosphomevalonate decarboxylase activity"/>
    <property type="evidence" value="ECO:0007669"/>
    <property type="project" value="UniProtKB-UniRule"/>
</dbReference>
<keyword evidence="9 16" id="KW-0756">Sterol biosynthesis</keyword>
<evidence type="ECO:0000256" key="1">
    <source>
        <dbReference type="ARBA" id="ARBA00003812"/>
    </source>
</evidence>
<evidence type="ECO:0000256" key="2">
    <source>
        <dbReference type="ARBA" id="ARBA00008831"/>
    </source>
</evidence>
<dbReference type="EMBL" id="JAIZAY010000005">
    <property type="protein sequence ID" value="KAJ8041834.1"/>
    <property type="molecule type" value="Genomic_DNA"/>
</dbReference>
<dbReference type="PANTHER" id="PTHR10977:SF3">
    <property type="entry name" value="DIPHOSPHOMEVALONATE DECARBOXYLASE"/>
    <property type="match status" value="1"/>
</dbReference>
<keyword evidence="8 16" id="KW-0752">Steroid biosynthesis</keyword>
<dbReference type="GO" id="GO:0006695">
    <property type="term" value="P:cholesterol biosynthetic process"/>
    <property type="evidence" value="ECO:0007669"/>
    <property type="project" value="UniProtKB-KW"/>
</dbReference>
<keyword evidence="11 16" id="KW-1207">Sterol metabolism</keyword>
<dbReference type="OrthoDB" id="10253702at2759"/>
<dbReference type="InterPro" id="IPR053859">
    <property type="entry name" value="MVD-like_N"/>
</dbReference>
<evidence type="ECO:0000256" key="11">
    <source>
        <dbReference type="ARBA" id="ARBA00023166"/>
    </source>
</evidence>
<feature type="region of interest" description="Disordered" evidence="17">
    <location>
        <begin position="396"/>
        <end position="421"/>
    </location>
</feature>
<proteinExistence type="inferred from homology"/>
<dbReference type="InterPro" id="IPR020568">
    <property type="entry name" value="Ribosomal_Su5_D2-typ_SF"/>
</dbReference>
<evidence type="ECO:0000256" key="14">
    <source>
        <dbReference type="ARBA" id="ARBA00048154"/>
    </source>
</evidence>
<keyword evidence="5 16" id="KW-0444">Lipid biosynthesis</keyword>
<protein>
    <recommendedName>
        <fullName evidence="4 15">Diphosphomevalonate decarboxylase</fullName>
        <ecNumber evidence="3 15">4.1.1.33</ecNumber>
    </recommendedName>
</protein>
<name>A0A9Q1HD69_HOLLE</name>
<keyword evidence="16" id="KW-0153">Cholesterol metabolism</keyword>
<feature type="domain" description="Mvd1 C-terminal" evidence="18">
    <location>
        <begin position="315"/>
        <end position="400"/>
    </location>
</feature>
<dbReference type="Proteomes" id="UP001152320">
    <property type="component" value="Chromosome 5"/>
</dbReference>
<dbReference type="InterPro" id="IPR005935">
    <property type="entry name" value="Mev_decarb"/>
</dbReference>
<evidence type="ECO:0000256" key="10">
    <source>
        <dbReference type="ARBA" id="ARBA00023098"/>
    </source>
</evidence>
<keyword evidence="13 15" id="KW-0456">Lyase</keyword>
<keyword evidence="21" id="KW-1185">Reference proteome</keyword>
<evidence type="ECO:0000313" key="20">
    <source>
        <dbReference type="EMBL" id="KAJ8041834.1"/>
    </source>
</evidence>
<evidence type="ECO:0000256" key="3">
    <source>
        <dbReference type="ARBA" id="ARBA00012296"/>
    </source>
</evidence>
<dbReference type="Pfam" id="PF18376">
    <property type="entry name" value="MDD_C"/>
    <property type="match status" value="2"/>
</dbReference>
<comment type="catalytic activity">
    <reaction evidence="14 15 16">
        <text>(R)-5-diphosphomevalonate + ATP = isopentenyl diphosphate + ADP + phosphate + CO2</text>
        <dbReference type="Rhea" id="RHEA:23732"/>
        <dbReference type="ChEBI" id="CHEBI:16526"/>
        <dbReference type="ChEBI" id="CHEBI:30616"/>
        <dbReference type="ChEBI" id="CHEBI:43474"/>
        <dbReference type="ChEBI" id="CHEBI:57557"/>
        <dbReference type="ChEBI" id="CHEBI:128769"/>
        <dbReference type="ChEBI" id="CHEBI:456216"/>
        <dbReference type="EC" id="4.1.1.33"/>
    </reaction>
</comment>
<evidence type="ECO:0000256" key="13">
    <source>
        <dbReference type="ARBA" id="ARBA00023239"/>
    </source>
</evidence>
<dbReference type="InterPro" id="IPR014721">
    <property type="entry name" value="Ribsml_uS5_D2-typ_fold_subgr"/>
</dbReference>
<comment type="function">
    <text evidence="1 16">Catalyzes the ATP dependent decarboxylation of (R)-5-diphosphomevalonate to form isopentenyl diphosphate (IPP). Functions in the mevalonate (MVA) pathway leading to isopentenyl diphosphate (IPP), a key precursor for the biosynthesis of isoprenoids and sterol synthesis.</text>
</comment>
<organism evidence="20 21">
    <name type="scientific">Holothuria leucospilota</name>
    <name type="common">Black long sea cucumber</name>
    <name type="synonym">Mertensiothuria leucospilota</name>
    <dbReference type="NCBI Taxonomy" id="206669"/>
    <lineage>
        <taxon>Eukaryota</taxon>
        <taxon>Metazoa</taxon>
        <taxon>Echinodermata</taxon>
        <taxon>Eleutherozoa</taxon>
        <taxon>Echinozoa</taxon>
        <taxon>Holothuroidea</taxon>
        <taxon>Aspidochirotacea</taxon>
        <taxon>Aspidochirotida</taxon>
        <taxon>Holothuriidae</taxon>
        <taxon>Holothuria</taxon>
    </lineage>
</organism>
<evidence type="ECO:0000256" key="17">
    <source>
        <dbReference type="SAM" id="MobiDB-lite"/>
    </source>
</evidence>
<evidence type="ECO:0000259" key="19">
    <source>
        <dbReference type="Pfam" id="PF22700"/>
    </source>
</evidence>
<evidence type="ECO:0000256" key="16">
    <source>
        <dbReference type="RuleBase" id="RU363086"/>
    </source>
</evidence>
<evidence type="ECO:0000256" key="5">
    <source>
        <dbReference type="ARBA" id="ARBA00022516"/>
    </source>
</evidence>
<dbReference type="Gene3D" id="3.30.70.890">
    <property type="entry name" value="GHMP kinase, C-terminal domain"/>
    <property type="match status" value="1"/>
</dbReference>
<keyword evidence="12 16" id="KW-0753">Steroid metabolism</keyword>
<gene>
    <name evidence="20" type="ORF">HOLleu_12753</name>
</gene>
<keyword evidence="16" id="KW-0152">Cholesterol biosynthesis</keyword>
<dbReference type="NCBIfam" id="TIGR01240">
    <property type="entry name" value="mevDPdecarb"/>
    <property type="match status" value="1"/>
</dbReference>
<dbReference type="Gene3D" id="3.30.230.10">
    <property type="match status" value="1"/>
</dbReference>
<dbReference type="GO" id="GO:0019287">
    <property type="term" value="P:isopentenyl diphosphate biosynthetic process, mevalonate pathway"/>
    <property type="evidence" value="ECO:0007669"/>
    <property type="project" value="UniProtKB-UniRule"/>
</dbReference>
<dbReference type="PIRSF" id="PIRSF015950">
    <property type="entry name" value="Mev_P_decrbx"/>
    <property type="match status" value="1"/>
</dbReference>